<evidence type="ECO:0000256" key="2">
    <source>
        <dbReference type="SAM" id="SignalP"/>
    </source>
</evidence>
<keyword evidence="4" id="KW-1185">Reference proteome</keyword>
<dbReference type="PROSITE" id="PS51257">
    <property type="entry name" value="PROKAR_LIPOPROTEIN"/>
    <property type="match status" value="1"/>
</dbReference>
<protein>
    <submittedName>
        <fullName evidence="3">Uncharacterized protein</fullName>
    </submittedName>
</protein>
<dbReference type="EMBL" id="QRAN01000001">
    <property type="protein sequence ID" value="RLQ23811.1"/>
    <property type="molecule type" value="Genomic_DNA"/>
</dbReference>
<evidence type="ECO:0000313" key="3">
    <source>
        <dbReference type="EMBL" id="RLQ23811.1"/>
    </source>
</evidence>
<feature type="chain" id="PRO_5018270487" evidence="2">
    <location>
        <begin position="17"/>
        <end position="197"/>
    </location>
</feature>
<gene>
    <name evidence="3" type="ORF">DWB85_01265</name>
</gene>
<reference evidence="3 4" key="1">
    <citation type="submission" date="2018-07" db="EMBL/GenBank/DDBJ databases">
        <title>Halioglobus sp. genome submission.</title>
        <authorList>
            <person name="Ye M.-Q."/>
            <person name="Du Z.-J."/>
        </authorList>
    </citation>
    <scope>NUCLEOTIDE SEQUENCE [LARGE SCALE GENOMIC DNA]</scope>
    <source>
        <strain evidence="3 4">U0301</strain>
    </source>
</reference>
<dbReference type="Proteomes" id="UP000265509">
    <property type="component" value="Unassembled WGS sequence"/>
</dbReference>
<evidence type="ECO:0000256" key="1">
    <source>
        <dbReference type="SAM" id="Coils"/>
    </source>
</evidence>
<accession>A0A3L7E577</accession>
<feature type="signal peptide" evidence="2">
    <location>
        <begin position="1"/>
        <end position="16"/>
    </location>
</feature>
<feature type="coiled-coil region" evidence="1">
    <location>
        <begin position="147"/>
        <end position="188"/>
    </location>
</feature>
<comment type="caution">
    <text evidence="3">The sequence shown here is derived from an EMBL/GenBank/DDBJ whole genome shotgun (WGS) entry which is preliminary data.</text>
</comment>
<keyword evidence="2" id="KW-0732">Signal</keyword>
<evidence type="ECO:0000313" key="4">
    <source>
        <dbReference type="Proteomes" id="UP000265509"/>
    </source>
</evidence>
<dbReference type="AlphaFoldDB" id="A0A3L7E577"/>
<keyword evidence="1" id="KW-0175">Coiled coil</keyword>
<name>A0A3L7E577_9GAMM</name>
<organism evidence="3 4">
    <name type="scientific">Seongchinamella sediminis</name>
    <dbReference type="NCBI Taxonomy" id="2283635"/>
    <lineage>
        <taxon>Bacteria</taxon>
        <taxon>Pseudomonadati</taxon>
        <taxon>Pseudomonadota</taxon>
        <taxon>Gammaproteobacteria</taxon>
        <taxon>Cellvibrionales</taxon>
        <taxon>Halieaceae</taxon>
        <taxon>Seongchinamella</taxon>
    </lineage>
</organism>
<proteinExistence type="predicted"/>
<sequence>MRPGLLSLLLVLQACAQTPTEPEPPQDTVAAGESNSAGQEVPEIILNLPDGTSCACEEEVKVDYTFLEKGFVAMARGDHEEAMEYFSRYRRLESSPAADWEAAVAIAFIKSLGDSPYHDAEEARKSYRELVKEDWQSMQLHEQTLLMRQSLENFRDMDREIASLREANRTLQEDLKKREEAIQRLRELTLGQPAAAQ</sequence>